<dbReference type="RefSeq" id="WP_091594087.1">
    <property type="nucleotide sequence ID" value="NZ_JBHRWG010000004.1"/>
</dbReference>
<proteinExistence type="predicted"/>
<reference evidence="3" key="1">
    <citation type="submission" date="2016-06" db="EMBL/GenBank/DDBJ databases">
        <authorList>
            <person name="Varghese N."/>
        </authorList>
    </citation>
    <scope>NUCLEOTIDE SEQUENCE [LARGE SCALE GENOMIC DNA]</scope>
    <source>
        <strain evidence="3">DSM 45344</strain>
    </source>
</reference>
<dbReference type="Proteomes" id="UP000199393">
    <property type="component" value="Chromosome I"/>
</dbReference>
<keyword evidence="1" id="KW-1133">Transmembrane helix</keyword>
<feature type="transmembrane region" description="Helical" evidence="1">
    <location>
        <begin position="79"/>
        <end position="99"/>
    </location>
</feature>
<sequence length="148" mass="15504">MPPIRIRPRRQPFETAILVAAAVCGLLLILLDVGPPSVELAMPPPVQTGWRIGLVAVGLVGLLGILWPGRVSTGLGIELAALLMLGTSAGMYALTLTVVSGRHSIAATSFVAAVATGSFWRSAQILLDLRRLARACSLESSQPIGDVR</sequence>
<dbReference type="OrthoDB" id="3401403at2"/>
<keyword evidence="1" id="KW-0812">Transmembrane</keyword>
<keyword evidence="1" id="KW-0472">Membrane</keyword>
<accession>A0A1C3N941</accession>
<feature type="transmembrane region" description="Helical" evidence="1">
    <location>
        <begin position="105"/>
        <end position="123"/>
    </location>
</feature>
<dbReference type="AlphaFoldDB" id="A0A1C3N941"/>
<feature type="transmembrane region" description="Helical" evidence="1">
    <location>
        <begin position="50"/>
        <end position="67"/>
    </location>
</feature>
<dbReference type="STRING" id="307121.GA0070620_4625"/>
<protein>
    <submittedName>
        <fullName evidence="2">Uncharacterized protein</fullName>
    </submittedName>
</protein>
<name>A0A1C3N941_9ACTN</name>
<evidence type="ECO:0000313" key="2">
    <source>
        <dbReference type="EMBL" id="SBV29063.1"/>
    </source>
</evidence>
<dbReference type="EMBL" id="LT598496">
    <property type="protein sequence ID" value="SBV29063.1"/>
    <property type="molecule type" value="Genomic_DNA"/>
</dbReference>
<evidence type="ECO:0000256" key="1">
    <source>
        <dbReference type="SAM" id="Phobius"/>
    </source>
</evidence>
<organism evidence="2 3">
    <name type="scientific">Micromonospora krabiensis</name>
    <dbReference type="NCBI Taxonomy" id="307121"/>
    <lineage>
        <taxon>Bacteria</taxon>
        <taxon>Bacillati</taxon>
        <taxon>Actinomycetota</taxon>
        <taxon>Actinomycetes</taxon>
        <taxon>Micromonosporales</taxon>
        <taxon>Micromonosporaceae</taxon>
        <taxon>Micromonospora</taxon>
    </lineage>
</organism>
<gene>
    <name evidence="2" type="ORF">GA0070620_4625</name>
</gene>
<feature type="transmembrane region" description="Helical" evidence="1">
    <location>
        <begin position="12"/>
        <end position="30"/>
    </location>
</feature>
<keyword evidence="3" id="KW-1185">Reference proteome</keyword>
<evidence type="ECO:0000313" key="3">
    <source>
        <dbReference type="Proteomes" id="UP000199393"/>
    </source>
</evidence>